<proteinExistence type="predicted"/>
<protein>
    <recommendedName>
        <fullName evidence="3">Multi-ubiquitin domain-containing protein</fullName>
    </recommendedName>
</protein>
<dbReference type="AlphaFoldDB" id="B9M0B6"/>
<dbReference type="eggNOG" id="ENOG502ZQPQ">
    <property type="taxonomic scope" value="Bacteria"/>
</dbReference>
<reference evidence="1 2" key="1">
    <citation type="submission" date="2009-01" db="EMBL/GenBank/DDBJ databases">
        <title>Complete sequence of Geobacter sp. FRC-32.</title>
        <authorList>
            <consortium name="US DOE Joint Genome Institute"/>
            <person name="Lucas S."/>
            <person name="Copeland A."/>
            <person name="Lapidus A."/>
            <person name="Glavina del Rio T."/>
            <person name="Dalin E."/>
            <person name="Tice H."/>
            <person name="Bruce D."/>
            <person name="Goodwin L."/>
            <person name="Pitluck S."/>
            <person name="Saunders E."/>
            <person name="Brettin T."/>
            <person name="Detter J.C."/>
            <person name="Han C."/>
            <person name="Larimer F."/>
            <person name="Land M."/>
            <person name="Hauser L."/>
            <person name="Kyrpides N."/>
            <person name="Ovchinnikova G."/>
            <person name="Kostka J."/>
            <person name="Richardson P."/>
        </authorList>
    </citation>
    <scope>NUCLEOTIDE SEQUENCE [LARGE SCALE GENOMIC DNA]</scope>
    <source>
        <strain evidence="2">DSM 22248 / JCM 15807 / FRC-32</strain>
    </source>
</reference>
<organism evidence="1 2">
    <name type="scientific">Geotalea daltonii (strain DSM 22248 / JCM 15807 / FRC-32)</name>
    <name type="common">Geobacter daltonii</name>
    <dbReference type="NCBI Taxonomy" id="316067"/>
    <lineage>
        <taxon>Bacteria</taxon>
        <taxon>Pseudomonadati</taxon>
        <taxon>Thermodesulfobacteriota</taxon>
        <taxon>Desulfuromonadia</taxon>
        <taxon>Geobacterales</taxon>
        <taxon>Geobacteraceae</taxon>
        <taxon>Geotalea</taxon>
    </lineage>
</organism>
<evidence type="ECO:0000313" key="1">
    <source>
        <dbReference type="EMBL" id="ACM18953.1"/>
    </source>
</evidence>
<dbReference type="STRING" id="316067.Geob_0587"/>
<dbReference type="OrthoDB" id="7445930at2"/>
<dbReference type="EMBL" id="CP001390">
    <property type="protein sequence ID" value="ACM18953.1"/>
    <property type="molecule type" value="Genomic_DNA"/>
</dbReference>
<evidence type="ECO:0000313" key="2">
    <source>
        <dbReference type="Proteomes" id="UP000007721"/>
    </source>
</evidence>
<gene>
    <name evidence="1" type="ordered locus">Geob_0587</name>
</gene>
<dbReference type="Proteomes" id="UP000007721">
    <property type="component" value="Chromosome"/>
</dbReference>
<keyword evidence="2" id="KW-1185">Reference proteome</keyword>
<sequence>MEREKDQQHDDHGKENVTITIDDNPWTVHRGHHTVAELKTLAGVPLAYDLDRVIDGKFEPLPDDGGVTIKGGEIFISHVKDGSSS</sequence>
<dbReference type="RefSeq" id="WP_012645682.1">
    <property type="nucleotide sequence ID" value="NC_011979.1"/>
</dbReference>
<evidence type="ECO:0008006" key="3">
    <source>
        <dbReference type="Google" id="ProtNLM"/>
    </source>
</evidence>
<dbReference type="HOGENOM" id="CLU_2507990_0_0_7"/>
<dbReference type="KEGG" id="geo:Geob_0587"/>
<name>B9M0B6_GEODF</name>
<accession>B9M0B6</accession>